<accession>A0A732BZS3</accession>
<gene>
    <name evidence="2" type="ORF">G4G22_004629</name>
    <name evidence="3" type="ORF">G8S02_004495</name>
</gene>
<feature type="domain" description="CobQ/CobB/MinD/ParA nucleotide binding" evidence="1">
    <location>
        <begin position="21"/>
        <end position="198"/>
    </location>
</feature>
<dbReference type="SUPFAM" id="SSF52540">
    <property type="entry name" value="P-loop containing nucleoside triphosphate hydrolases"/>
    <property type="match status" value="1"/>
</dbReference>
<name>A0A732BZS3_SALER</name>
<protein>
    <submittedName>
        <fullName evidence="2">ParA family protein</fullName>
    </submittedName>
</protein>
<dbReference type="InterPro" id="IPR002586">
    <property type="entry name" value="CobQ/CobB/MinD/ParA_Nub-bd_dom"/>
</dbReference>
<dbReference type="PANTHER" id="PTHR13696:SF96">
    <property type="entry name" value="COBQ_COBB_MIND_PARA NUCLEOTIDE BINDING DOMAIN-CONTAINING PROTEIN"/>
    <property type="match status" value="1"/>
</dbReference>
<reference evidence="2" key="2">
    <citation type="submission" date="2018-07" db="EMBL/GenBank/DDBJ databases">
        <authorList>
            <consortium name="NCBI Pathogen Detection Project"/>
        </authorList>
    </citation>
    <scope>NUCLEOTIDE SEQUENCE</scope>
    <source>
        <strain evidence="2">15-5591</strain>
        <strain evidence="3">MA.MC_04-0213</strain>
    </source>
</reference>
<evidence type="ECO:0000259" key="1">
    <source>
        <dbReference type="Pfam" id="PF01656"/>
    </source>
</evidence>
<dbReference type="Gene3D" id="3.40.50.300">
    <property type="entry name" value="P-loop containing nucleotide triphosphate hydrolases"/>
    <property type="match status" value="1"/>
</dbReference>
<dbReference type="InterPro" id="IPR050678">
    <property type="entry name" value="DNA_Partitioning_ATPase"/>
</dbReference>
<comment type="caution">
    <text evidence="2">The sequence shown here is derived from an EMBL/GenBank/DDBJ whole genome shotgun (WGS) entry which is preliminary data.</text>
</comment>
<dbReference type="EMBL" id="DAASCF010000073">
    <property type="protein sequence ID" value="HAE4920472.1"/>
    <property type="molecule type" value="Genomic_DNA"/>
</dbReference>
<dbReference type="PANTHER" id="PTHR13696">
    <property type="entry name" value="P-LOOP CONTAINING NUCLEOSIDE TRIPHOSPHATE HYDROLASE"/>
    <property type="match status" value="1"/>
</dbReference>
<dbReference type="AlphaFoldDB" id="A0A732BZS3"/>
<evidence type="ECO:0000313" key="3">
    <source>
        <dbReference type="EMBL" id="HAF9854902.1"/>
    </source>
</evidence>
<dbReference type="Pfam" id="PF01656">
    <property type="entry name" value="CbiA"/>
    <property type="match status" value="1"/>
</dbReference>
<dbReference type="EMBL" id="DAAWWP010000021">
    <property type="protein sequence ID" value="HAF9854902.1"/>
    <property type="molecule type" value="Genomic_DNA"/>
</dbReference>
<proteinExistence type="predicted"/>
<sequence>MKKYDSSSRVKKTNSTSSIDVWGPKGGIGKTTIAKSMAGAFAADGYKVALIDKDPMRAASAFYQVALAKEKARMEEELEMTLSQRRSIYNRKRRAAEAQGLDFPDFNEEVVRNIHDRVPFVVLDEAPKNGEFDILIYDHPPVFKGNDGLTSNIVVTPTLLDIESFAPILKAYNEMKDTRKIIMVANRVNLRRADQREIYDSYFKDRAYISDRASYNKVYKDGYTIYGTTSYPNVVDTRKEFDDVMQDILSIAAQG</sequence>
<dbReference type="InterPro" id="IPR027417">
    <property type="entry name" value="P-loop_NTPase"/>
</dbReference>
<evidence type="ECO:0000313" key="2">
    <source>
        <dbReference type="EMBL" id="HAE4920472.1"/>
    </source>
</evidence>
<reference evidence="2" key="1">
    <citation type="journal article" date="2018" name="Genome Biol.">
        <title>SKESA: strategic k-mer extension for scrupulous assemblies.</title>
        <authorList>
            <person name="Souvorov A."/>
            <person name="Agarwala R."/>
            <person name="Lipman D.J."/>
        </authorList>
    </citation>
    <scope>NUCLEOTIDE SEQUENCE</scope>
    <source>
        <strain evidence="2">15-5591</strain>
        <strain evidence="3">MA.MC_04-0213</strain>
    </source>
</reference>
<dbReference type="CDD" id="cd02042">
    <property type="entry name" value="ParAB_family"/>
    <property type="match status" value="1"/>
</dbReference>
<organism evidence="2">
    <name type="scientific">Salmonella enterica</name>
    <name type="common">Salmonella choleraesuis</name>
    <dbReference type="NCBI Taxonomy" id="28901"/>
    <lineage>
        <taxon>Bacteria</taxon>
        <taxon>Pseudomonadati</taxon>
        <taxon>Pseudomonadota</taxon>
        <taxon>Gammaproteobacteria</taxon>
        <taxon>Enterobacterales</taxon>
        <taxon>Enterobacteriaceae</taxon>
        <taxon>Salmonella</taxon>
    </lineage>
</organism>